<comment type="caution">
    <text evidence="1">The sequence shown here is derived from an EMBL/GenBank/DDBJ whole genome shotgun (WGS) entry which is preliminary data.</text>
</comment>
<dbReference type="EMBL" id="CAWUHD010000006">
    <property type="protein sequence ID" value="CAK7210899.1"/>
    <property type="molecule type" value="Genomic_DNA"/>
</dbReference>
<evidence type="ECO:0000313" key="2">
    <source>
        <dbReference type="Proteomes" id="UP001642482"/>
    </source>
</evidence>
<reference evidence="1 2" key="1">
    <citation type="submission" date="2024-01" db="EMBL/GenBank/DDBJ databases">
        <authorList>
            <person name="Allen C."/>
            <person name="Tagirdzhanova G."/>
        </authorList>
    </citation>
    <scope>NUCLEOTIDE SEQUENCE [LARGE SCALE GENOMIC DNA]</scope>
</reference>
<evidence type="ECO:0000313" key="1">
    <source>
        <dbReference type="EMBL" id="CAK7210899.1"/>
    </source>
</evidence>
<organism evidence="1 2">
    <name type="scientific">Sporothrix eucalyptigena</name>
    <dbReference type="NCBI Taxonomy" id="1812306"/>
    <lineage>
        <taxon>Eukaryota</taxon>
        <taxon>Fungi</taxon>
        <taxon>Dikarya</taxon>
        <taxon>Ascomycota</taxon>
        <taxon>Pezizomycotina</taxon>
        <taxon>Sordariomycetes</taxon>
        <taxon>Sordariomycetidae</taxon>
        <taxon>Ophiostomatales</taxon>
        <taxon>Ophiostomataceae</taxon>
        <taxon>Sporothrix</taxon>
    </lineage>
</organism>
<keyword evidence="2" id="KW-1185">Reference proteome</keyword>
<name>A0ABP0AUT8_9PEZI</name>
<sequence length="208" mass="23379">MAAGLIDDIASHGRRLTPGMSDTPDTLQTWRRQDDDSPEIRDLFERNLQFAALIHEVPSWIMHPNRDENPGIDNHDDPDRVRAYRTTCFWAQRCNILTIFHCMRLLVLQTCIDHGLLVVVGLSDSPLAGASRKLEIVRDFLHDLQATPFVCLEAQGETTVDKVRRVGAILLELLHNSCNAIIQAQADALFKSLLDLLSRLDSKACEGL</sequence>
<proteinExistence type="predicted"/>
<protein>
    <submittedName>
        <fullName evidence="1">Uncharacterized protein</fullName>
    </submittedName>
</protein>
<accession>A0ABP0AUT8</accession>
<gene>
    <name evidence="1" type="ORF">SEUCBS140593_000984</name>
</gene>
<dbReference type="Proteomes" id="UP001642482">
    <property type="component" value="Unassembled WGS sequence"/>
</dbReference>